<keyword evidence="2 3" id="KW-0143">Chaperone</keyword>
<dbReference type="GO" id="GO:0051082">
    <property type="term" value="F:unfolded protein binding"/>
    <property type="evidence" value="ECO:0007669"/>
    <property type="project" value="TreeGrafter"/>
</dbReference>
<comment type="subcellular location">
    <subcellularLocation>
        <location evidence="3">Cytoplasm</location>
    </subcellularLocation>
</comment>
<evidence type="ECO:0000256" key="2">
    <source>
        <dbReference type="ARBA" id="ARBA00023186"/>
    </source>
</evidence>
<dbReference type="RefSeq" id="WP_107360277.1">
    <property type="nucleotide sequence ID" value="NZ_CP069083.1"/>
</dbReference>
<dbReference type="SMART" id="SM00883">
    <property type="entry name" value="Cpn10"/>
    <property type="match status" value="1"/>
</dbReference>
<dbReference type="HAMAP" id="MF_00580">
    <property type="entry name" value="CH10"/>
    <property type="match status" value="1"/>
</dbReference>
<comment type="similarity">
    <text evidence="1 3 4">Belongs to the GroES chaperonin family.</text>
</comment>
<dbReference type="GO" id="GO:0005737">
    <property type="term" value="C:cytoplasm"/>
    <property type="evidence" value="ECO:0007669"/>
    <property type="project" value="UniProtKB-SubCell"/>
</dbReference>
<dbReference type="FunFam" id="2.30.33.40:FF:000001">
    <property type="entry name" value="10 kDa chaperonin"/>
    <property type="match status" value="1"/>
</dbReference>
<dbReference type="InterPro" id="IPR011032">
    <property type="entry name" value="GroES-like_sf"/>
</dbReference>
<dbReference type="PANTHER" id="PTHR10772">
    <property type="entry name" value="10 KDA HEAT SHOCK PROTEIN"/>
    <property type="match status" value="1"/>
</dbReference>
<comment type="function">
    <text evidence="3 4">Together with the chaperonin GroEL, plays an essential role in assisting protein folding. The GroEL-GroES system forms a nano-cage that allows encapsulation of the non-native substrate proteins and provides a physical environment optimized to promote and accelerate protein folding. GroES binds to the apical surface of the GroEL ring, thereby capping the opening of the GroEL channel.</text>
</comment>
<name>A0A418HK39_STAGA</name>
<dbReference type="GO" id="GO:0046872">
    <property type="term" value="F:metal ion binding"/>
    <property type="evidence" value="ECO:0007669"/>
    <property type="project" value="TreeGrafter"/>
</dbReference>
<dbReference type="NCBIfam" id="NF001531">
    <property type="entry name" value="PRK00364.2-2"/>
    <property type="match status" value="1"/>
</dbReference>
<dbReference type="Pfam" id="PF00166">
    <property type="entry name" value="Cpn10"/>
    <property type="match status" value="1"/>
</dbReference>
<dbReference type="Proteomes" id="UP000283576">
    <property type="component" value="Unassembled WGS sequence"/>
</dbReference>
<gene>
    <name evidence="3" type="primary">groES</name>
    <name evidence="3" type="synonym">groS</name>
    <name evidence="5" type="ORF">BUZ01_13955</name>
</gene>
<evidence type="ECO:0000256" key="1">
    <source>
        <dbReference type="ARBA" id="ARBA00006975"/>
    </source>
</evidence>
<evidence type="ECO:0000313" key="5">
    <source>
        <dbReference type="EMBL" id="RIL40888.1"/>
    </source>
</evidence>
<dbReference type="GO" id="GO:0044183">
    <property type="term" value="F:protein folding chaperone"/>
    <property type="evidence" value="ECO:0007669"/>
    <property type="project" value="InterPro"/>
</dbReference>
<evidence type="ECO:0000256" key="3">
    <source>
        <dbReference type="HAMAP-Rule" id="MF_00580"/>
    </source>
</evidence>
<dbReference type="SUPFAM" id="SSF50129">
    <property type="entry name" value="GroES-like"/>
    <property type="match status" value="1"/>
</dbReference>
<protein>
    <recommendedName>
        <fullName evidence="3">Co-chaperonin GroES</fullName>
    </recommendedName>
    <alternativeName>
        <fullName evidence="3">10 kDa chaperonin</fullName>
    </alternativeName>
    <alternativeName>
        <fullName evidence="3">Chaperonin-10</fullName>
        <shortName evidence="3">Cpn10</shortName>
    </alternativeName>
</protein>
<dbReference type="Gene3D" id="2.30.33.40">
    <property type="entry name" value="GroES chaperonin"/>
    <property type="match status" value="1"/>
</dbReference>
<dbReference type="EMBL" id="QXRZ01000023">
    <property type="protein sequence ID" value="RIL40888.1"/>
    <property type="molecule type" value="Genomic_DNA"/>
</dbReference>
<comment type="subunit">
    <text evidence="3">Heptamer of 7 subunits arranged in a ring. Interacts with the chaperonin GroEL.</text>
</comment>
<accession>A0A418HK39</accession>
<dbReference type="InterPro" id="IPR020818">
    <property type="entry name" value="Chaperonin_GroES"/>
</dbReference>
<evidence type="ECO:0000256" key="4">
    <source>
        <dbReference type="RuleBase" id="RU000535"/>
    </source>
</evidence>
<evidence type="ECO:0000313" key="6">
    <source>
        <dbReference type="Proteomes" id="UP000283576"/>
    </source>
</evidence>
<organism evidence="5 6">
    <name type="scientific">Staphylococcus gallinarum</name>
    <dbReference type="NCBI Taxonomy" id="1293"/>
    <lineage>
        <taxon>Bacteria</taxon>
        <taxon>Bacillati</taxon>
        <taxon>Bacillota</taxon>
        <taxon>Bacilli</taxon>
        <taxon>Bacillales</taxon>
        <taxon>Staphylococcaceae</taxon>
        <taxon>Staphylococcus</taxon>
    </lineage>
</organism>
<dbReference type="PANTHER" id="PTHR10772:SF58">
    <property type="entry name" value="CO-CHAPERONIN GROES"/>
    <property type="match status" value="1"/>
</dbReference>
<proteinExistence type="inferred from homology"/>
<dbReference type="PRINTS" id="PR00297">
    <property type="entry name" value="CHAPERONIN10"/>
</dbReference>
<dbReference type="GeneID" id="93846534"/>
<dbReference type="AlphaFoldDB" id="A0A418HK39"/>
<reference evidence="5 6" key="1">
    <citation type="journal article" date="2016" name="Front. Microbiol.">
        <title>Comprehensive Phylogenetic Analysis of Bovine Non-aureus Staphylococci Species Based on Whole-Genome Sequencing.</title>
        <authorList>
            <person name="Naushad S."/>
            <person name="Barkema H.W."/>
            <person name="Luby C."/>
            <person name="Condas L.A."/>
            <person name="Nobrega D.B."/>
            <person name="Carson D.A."/>
            <person name="De Buck J."/>
        </authorList>
    </citation>
    <scope>NUCLEOTIDE SEQUENCE [LARGE SCALE GENOMIC DNA]</scope>
    <source>
        <strain evidence="5 6">SNUC 1388</strain>
    </source>
</reference>
<comment type="caution">
    <text evidence="5">The sequence shown here is derived from an EMBL/GenBank/DDBJ whole genome shotgun (WGS) entry which is preliminary data.</text>
</comment>
<dbReference type="GO" id="GO:0005524">
    <property type="term" value="F:ATP binding"/>
    <property type="evidence" value="ECO:0007669"/>
    <property type="project" value="InterPro"/>
</dbReference>
<dbReference type="GO" id="GO:0051087">
    <property type="term" value="F:protein-folding chaperone binding"/>
    <property type="evidence" value="ECO:0007669"/>
    <property type="project" value="TreeGrafter"/>
</dbReference>
<sequence>MLKPLNNQIIIKQKENEGTTKSGIVLTDSAQENNYEGEVIAIGPGFLLNDGSRKKPEVNVGDYVIYKNYAGTKVDYNDESFLVISENDVLAIIE</sequence>
<keyword evidence="3" id="KW-0963">Cytoplasm</keyword>
<dbReference type="InterPro" id="IPR037124">
    <property type="entry name" value="Chaperonin_GroES_sf"/>
</dbReference>
<dbReference type="CDD" id="cd00320">
    <property type="entry name" value="cpn10"/>
    <property type="match status" value="1"/>
</dbReference>